<organism evidence="1 2">
    <name type="scientific">Methanobacterium lacus (strain AL-21)</name>
    <dbReference type="NCBI Taxonomy" id="877455"/>
    <lineage>
        <taxon>Archaea</taxon>
        <taxon>Methanobacteriati</taxon>
        <taxon>Methanobacteriota</taxon>
        <taxon>Methanomada group</taxon>
        <taxon>Methanobacteria</taxon>
        <taxon>Methanobacteriales</taxon>
        <taxon>Methanobacteriaceae</taxon>
        <taxon>Methanobacterium</taxon>
    </lineage>
</organism>
<keyword evidence="2" id="KW-1185">Reference proteome</keyword>
<reference evidence="2" key="1">
    <citation type="submission" date="2011-02" db="EMBL/GenBank/DDBJ databases">
        <title>Complete sequence of Methanobacterium sp. AL-21.</title>
        <authorList>
            <consortium name="US DOE Joint Genome Institute"/>
            <person name="Lucas S."/>
            <person name="Copeland A."/>
            <person name="Lapidus A."/>
            <person name="Cheng J.-F."/>
            <person name="Goodwin L."/>
            <person name="Pitluck S."/>
            <person name="Chertkov O."/>
            <person name="Detter J.C."/>
            <person name="Han C."/>
            <person name="Tapia R."/>
            <person name="Land M."/>
            <person name="Hauser L."/>
            <person name="Kyrpides N."/>
            <person name="Ivanova N."/>
            <person name="Mikhailova N."/>
            <person name="Pagani I."/>
            <person name="Cadillo-Quiroz H."/>
            <person name="Imachi H."/>
            <person name="Zinder S."/>
            <person name="Liu W."/>
            <person name="Woyke T."/>
        </authorList>
    </citation>
    <scope>NUCLEOTIDE SEQUENCE [LARGE SCALE GENOMIC DNA]</scope>
    <source>
        <strain evidence="2">AL-21</strain>
    </source>
</reference>
<proteinExistence type="predicted"/>
<sequence length="53" mass="6272">MSPKNRWDEVESMLTLLLNEKEAIKLVDAIKESIKYDMERTLDRFASKNKLTE</sequence>
<name>F0T9S7_METLA</name>
<evidence type="ECO:0000313" key="2">
    <source>
        <dbReference type="Proteomes" id="UP000007490"/>
    </source>
</evidence>
<accession>F0T9S7</accession>
<evidence type="ECO:0000313" key="1">
    <source>
        <dbReference type="EMBL" id="ADZ09956.1"/>
    </source>
</evidence>
<reference evidence="1 2" key="2">
    <citation type="journal article" date="2014" name="Int. J. Syst. Evol. Microbiol.">
        <title>Methanobacterium paludis sp. nov. and a novel strain of Methanobacterium lacus isolated from northern peatlands.</title>
        <authorList>
            <person name="Cadillo-Quiroz H."/>
            <person name="Brauer S.L."/>
            <person name="Goodson N."/>
            <person name="Yavitt J.B."/>
            <person name="Zinder S.H."/>
        </authorList>
    </citation>
    <scope>NUCLEOTIDE SEQUENCE [LARGE SCALE GENOMIC DNA]</scope>
    <source>
        <strain evidence="1 2">AL-21</strain>
    </source>
</reference>
<dbReference type="RefSeq" id="WP_013645307.1">
    <property type="nucleotide sequence ID" value="NC_015216.1"/>
</dbReference>
<dbReference type="HOGENOM" id="CLU_3057127_0_0_2"/>
<dbReference type="KEGG" id="mel:Metbo_1732"/>
<protein>
    <submittedName>
        <fullName evidence="1">Uncharacterized protein</fullName>
    </submittedName>
</protein>
<dbReference type="EMBL" id="CP002551">
    <property type="protein sequence ID" value="ADZ09956.1"/>
    <property type="molecule type" value="Genomic_DNA"/>
</dbReference>
<dbReference type="GeneID" id="43500419"/>
<gene>
    <name evidence="1" type="ordered locus">Metbo_1732</name>
</gene>
<dbReference type="AlphaFoldDB" id="F0T9S7"/>
<dbReference type="Proteomes" id="UP000007490">
    <property type="component" value="Chromosome"/>
</dbReference>